<protein>
    <submittedName>
        <fullName evidence="8">Acyl-CoA dehydrogenase family protein</fullName>
        <ecNumber evidence="8">1.-.-.-</ecNumber>
    </submittedName>
</protein>
<dbReference type="InterPro" id="IPR009100">
    <property type="entry name" value="AcylCoA_DH/oxidase_NM_dom_sf"/>
</dbReference>
<dbReference type="InterPro" id="IPR037069">
    <property type="entry name" value="AcylCoA_DH/ox_N_sf"/>
</dbReference>
<accession>A0ABW3Q0N4</accession>
<sequence>MITTDKLRVFEQEMKEIGSDLREVGLLVDEQPERLSLYTSRPSLQLANRMMIPPEYGGEPIVTIGSEKYYGLSCIERVTAIEQLAYGDAGTFLGCPGASMSGIIINELADSEQKERFYSRFLKAPSWTFFALSEPKKGSDATGIETRVYPDPDGGMILSGEKYFIGNGCRADMGLVFAQTSHTPLGIQVLLMDTSMEGFGAVPLDTMGVREVQLSHLTFSGCKIEEEQVLGRHLSKSRRGFWGALQTFHQMRPGVAALGLGVAQAAYDYLLAERKQYKEKEHQELERLWLRLAATRSLIRYAAMEIDADGHKGYLASLGKIRATQLAEEATQLAADYLGPGSLYEHPLLNKWYRDARAFEFMEGTTNIQKVNVFQAYITGKMNYA</sequence>
<dbReference type="Pfam" id="PF02770">
    <property type="entry name" value="Acyl-CoA_dh_M"/>
    <property type="match status" value="1"/>
</dbReference>
<dbReference type="Gene3D" id="1.10.540.10">
    <property type="entry name" value="Acyl-CoA dehydrogenase/oxidase, N-terminal domain"/>
    <property type="match status" value="1"/>
</dbReference>
<dbReference type="SUPFAM" id="SSF56645">
    <property type="entry name" value="Acyl-CoA dehydrogenase NM domain-like"/>
    <property type="match status" value="1"/>
</dbReference>
<keyword evidence="3 5" id="KW-0285">Flavoprotein</keyword>
<organism evidence="8 9">
    <name type="scientific">Paenibacillus provencensis</name>
    <dbReference type="NCBI Taxonomy" id="441151"/>
    <lineage>
        <taxon>Bacteria</taxon>
        <taxon>Bacillati</taxon>
        <taxon>Bacillota</taxon>
        <taxon>Bacilli</taxon>
        <taxon>Bacillales</taxon>
        <taxon>Paenibacillaceae</taxon>
        <taxon>Paenibacillus</taxon>
    </lineage>
</organism>
<dbReference type="PANTHER" id="PTHR43884">
    <property type="entry name" value="ACYL-COA DEHYDROGENASE"/>
    <property type="match status" value="1"/>
</dbReference>
<evidence type="ECO:0000313" key="9">
    <source>
        <dbReference type="Proteomes" id="UP001597169"/>
    </source>
</evidence>
<evidence type="ECO:0000256" key="1">
    <source>
        <dbReference type="ARBA" id="ARBA00001974"/>
    </source>
</evidence>
<dbReference type="RefSeq" id="WP_251583761.1">
    <property type="nucleotide sequence ID" value="NZ_JBHTKX010000003.1"/>
</dbReference>
<dbReference type="SUPFAM" id="SSF47203">
    <property type="entry name" value="Acyl-CoA dehydrogenase C-terminal domain-like"/>
    <property type="match status" value="1"/>
</dbReference>
<dbReference type="EMBL" id="JBHTKX010000003">
    <property type="protein sequence ID" value="MFD1130352.1"/>
    <property type="molecule type" value="Genomic_DNA"/>
</dbReference>
<dbReference type="InterPro" id="IPR036250">
    <property type="entry name" value="AcylCo_DH-like_C"/>
</dbReference>
<name>A0ABW3Q0N4_9BACL</name>
<evidence type="ECO:0000259" key="7">
    <source>
        <dbReference type="Pfam" id="PF02770"/>
    </source>
</evidence>
<keyword evidence="5 8" id="KW-0560">Oxidoreductase</keyword>
<comment type="cofactor">
    <cofactor evidence="1 5">
        <name>FAD</name>
        <dbReference type="ChEBI" id="CHEBI:57692"/>
    </cofactor>
</comment>
<evidence type="ECO:0000256" key="2">
    <source>
        <dbReference type="ARBA" id="ARBA00009347"/>
    </source>
</evidence>
<dbReference type="InterPro" id="IPR046373">
    <property type="entry name" value="Acyl-CoA_Oxase/DH_mid-dom_sf"/>
</dbReference>
<comment type="caution">
    <text evidence="8">The sequence shown here is derived from an EMBL/GenBank/DDBJ whole genome shotgun (WGS) entry which is preliminary data.</text>
</comment>
<dbReference type="EC" id="1.-.-.-" evidence="8"/>
<keyword evidence="4 5" id="KW-0274">FAD</keyword>
<proteinExistence type="inferred from homology"/>
<feature type="domain" description="Acyl-CoA oxidase/dehydrogenase middle" evidence="7">
    <location>
        <begin position="130"/>
        <end position="221"/>
    </location>
</feature>
<dbReference type="Pfam" id="PF00441">
    <property type="entry name" value="Acyl-CoA_dh_1"/>
    <property type="match status" value="1"/>
</dbReference>
<dbReference type="InterPro" id="IPR006091">
    <property type="entry name" value="Acyl-CoA_Oxase/DH_mid-dom"/>
</dbReference>
<evidence type="ECO:0000256" key="4">
    <source>
        <dbReference type="ARBA" id="ARBA00022827"/>
    </source>
</evidence>
<comment type="similarity">
    <text evidence="2 5">Belongs to the acyl-CoA dehydrogenase family.</text>
</comment>
<dbReference type="InterPro" id="IPR009075">
    <property type="entry name" value="AcylCo_DH/oxidase_C"/>
</dbReference>
<dbReference type="Gene3D" id="2.40.110.10">
    <property type="entry name" value="Butyryl-CoA Dehydrogenase, subunit A, domain 2"/>
    <property type="match status" value="1"/>
</dbReference>
<evidence type="ECO:0000256" key="5">
    <source>
        <dbReference type="RuleBase" id="RU362125"/>
    </source>
</evidence>
<dbReference type="GO" id="GO:0016491">
    <property type="term" value="F:oxidoreductase activity"/>
    <property type="evidence" value="ECO:0007669"/>
    <property type="project" value="UniProtKB-KW"/>
</dbReference>
<feature type="domain" description="Acyl-CoA dehydrogenase/oxidase C-terminal" evidence="6">
    <location>
        <begin position="239"/>
        <end position="373"/>
    </location>
</feature>
<dbReference type="Proteomes" id="UP001597169">
    <property type="component" value="Unassembled WGS sequence"/>
</dbReference>
<dbReference type="PANTHER" id="PTHR43884:SF12">
    <property type="entry name" value="ISOVALERYL-COA DEHYDROGENASE, MITOCHONDRIAL-RELATED"/>
    <property type="match status" value="1"/>
</dbReference>
<evidence type="ECO:0000259" key="6">
    <source>
        <dbReference type="Pfam" id="PF00441"/>
    </source>
</evidence>
<dbReference type="CDD" id="cd00567">
    <property type="entry name" value="ACAD"/>
    <property type="match status" value="1"/>
</dbReference>
<reference evidence="9" key="1">
    <citation type="journal article" date="2019" name="Int. J. Syst. Evol. Microbiol.">
        <title>The Global Catalogue of Microorganisms (GCM) 10K type strain sequencing project: providing services to taxonomists for standard genome sequencing and annotation.</title>
        <authorList>
            <consortium name="The Broad Institute Genomics Platform"/>
            <consortium name="The Broad Institute Genome Sequencing Center for Infectious Disease"/>
            <person name="Wu L."/>
            <person name="Ma J."/>
        </authorList>
    </citation>
    <scope>NUCLEOTIDE SEQUENCE [LARGE SCALE GENOMIC DNA]</scope>
    <source>
        <strain evidence="9">CCUG 53519</strain>
    </source>
</reference>
<keyword evidence="9" id="KW-1185">Reference proteome</keyword>
<gene>
    <name evidence="8" type="ORF">ACFQ3J_19580</name>
</gene>
<dbReference type="Gene3D" id="1.20.140.10">
    <property type="entry name" value="Butyryl-CoA Dehydrogenase, subunit A, domain 3"/>
    <property type="match status" value="1"/>
</dbReference>
<evidence type="ECO:0000313" key="8">
    <source>
        <dbReference type="EMBL" id="MFD1130352.1"/>
    </source>
</evidence>
<evidence type="ECO:0000256" key="3">
    <source>
        <dbReference type="ARBA" id="ARBA00022630"/>
    </source>
</evidence>